<evidence type="ECO:0000256" key="2">
    <source>
        <dbReference type="ARBA" id="ARBA00022801"/>
    </source>
</evidence>
<evidence type="ECO:0000313" key="10">
    <source>
        <dbReference type="Proteomes" id="UP000177932"/>
    </source>
</evidence>
<reference evidence="9 10" key="1">
    <citation type="journal article" date="2016" name="Nat. Commun.">
        <title>Thousands of microbial genomes shed light on interconnected biogeochemical processes in an aquifer system.</title>
        <authorList>
            <person name="Anantharaman K."/>
            <person name="Brown C.T."/>
            <person name="Hug L.A."/>
            <person name="Sharon I."/>
            <person name="Castelle C.J."/>
            <person name="Probst A.J."/>
            <person name="Thomas B.C."/>
            <person name="Singh A."/>
            <person name="Wilkins M.J."/>
            <person name="Karaoz U."/>
            <person name="Brodie E.L."/>
            <person name="Williams K.H."/>
            <person name="Hubbard S.S."/>
            <person name="Banfield J.F."/>
        </authorList>
    </citation>
    <scope>NUCLEOTIDE SEQUENCE [LARGE SCALE GENOMIC DNA]</scope>
</reference>
<dbReference type="EMBL" id="MHOD01000031">
    <property type="protein sequence ID" value="OGZ57414.1"/>
    <property type="molecule type" value="Genomic_DNA"/>
</dbReference>
<keyword evidence="2 7" id="KW-0378">Hydrolase</keyword>
<dbReference type="InterPro" id="IPR012092">
    <property type="entry name" value="DNA_glyclase/AP_lyase_Ogg"/>
</dbReference>
<gene>
    <name evidence="7" type="primary">ogg</name>
    <name evidence="9" type="ORF">A2827_00920</name>
</gene>
<dbReference type="SMART" id="SM00478">
    <property type="entry name" value="ENDO3c"/>
    <property type="match status" value="1"/>
</dbReference>
<evidence type="ECO:0000256" key="6">
    <source>
        <dbReference type="ARBA" id="ARBA00023295"/>
    </source>
</evidence>
<feature type="domain" description="HhH-GPD" evidence="8">
    <location>
        <begin position="47"/>
        <end position="206"/>
    </location>
</feature>
<dbReference type="SUPFAM" id="SSF48150">
    <property type="entry name" value="DNA-glycosylase"/>
    <property type="match status" value="1"/>
</dbReference>
<dbReference type="NCBIfam" id="NF002305">
    <property type="entry name" value="PRK01229.1"/>
    <property type="match status" value="1"/>
</dbReference>
<dbReference type="Proteomes" id="UP000177932">
    <property type="component" value="Unassembled WGS sequence"/>
</dbReference>
<sequence length="208" mass="24190">MRKLISELKILKDGDINQEINKRISSFEKLRMGSNSDIFRELCFCLLTANYTAEGGIRIQNSIGDGVLHYTEKRLARTLKMLGHRFPNARASYIRSAQRYRGEIVGILDLFSNDLDLREWLVKNIKGFGYKEASHFMRNIGYKNVAIIDFHIIDLLSRYGLISRPKTITKSKYFEIERILDLIARKGEMSLGELDLYLWFMETGKILK</sequence>
<dbReference type="Pfam" id="PF22175">
    <property type="entry name" value="Ogg-HhH"/>
    <property type="match status" value="1"/>
</dbReference>
<comment type="caution">
    <text evidence="9">The sequence shown here is derived from an EMBL/GenBank/DDBJ whole genome shotgun (WGS) entry which is preliminary data.</text>
</comment>
<dbReference type="GO" id="GO:0006284">
    <property type="term" value="P:base-excision repair"/>
    <property type="evidence" value="ECO:0007669"/>
    <property type="project" value="UniProtKB-UniRule"/>
</dbReference>
<evidence type="ECO:0000256" key="1">
    <source>
        <dbReference type="ARBA" id="ARBA00022763"/>
    </source>
</evidence>
<dbReference type="GO" id="GO:0140078">
    <property type="term" value="F:class I DNA-(apurinic or apyrimidinic site) endonuclease activity"/>
    <property type="evidence" value="ECO:0007669"/>
    <property type="project" value="UniProtKB-EC"/>
</dbReference>
<dbReference type="InterPro" id="IPR011257">
    <property type="entry name" value="DNA_glycosylase"/>
</dbReference>
<evidence type="ECO:0000259" key="8">
    <source>
        <dbReference type="SMART" id="SM00478"/>
    </source>
</evidence>
<comment type="function">
    <text evidence="7">Catalyzes the excision of an oxidatively damaged form of guanine (7,8-dihydro-8-oxoguanine = 8-oxoG) from DNA. Also cleaves the DNA backbone at apurinic/apyrimidinic sites (AP sites).</text>
</comment>
<name>A0A1G2H4K2_9BACT</name>
<dbReference type="Gene3D" id="1.10.340.30">
    <property type="entry name" value="Hypothetical protein, domain 2"/>
    <property type="match status" value="1"/>
</dbReference>
<dbReference type="EC" id="4.2.99.18" evidence="7"/>
<keyword evidence="4 7" id="KW-0456">Lyase</keyword>
<keyword evidence="1 7" id="KW-0227">DNA damage</keyword>
<evidence type="ECO:0000256" key="5">
    <source>
        <dbReference type="ARBA" id="ARBA00023268"/>
    </source>
</evidence>
<feature type="active site" evidence="7">
    <location>
        <position position="149"/>
    </location>
</feature>
<accession>A0A1G2H4K2</accession>
<dbReference type="GO" id="GO:0016799">
    <property type="term" value="F:hydrolase activity, hydrolyzing N-glycosyl compounds"/>
    <property type="evidence" value="ECO:0007669"/>
    <property type="project" value="UniProtKB-UniRule"/>
</dbReference>
<evidence type="ECO:0000313" key="9">
    <source>
        <dbReference type="EMBL" id="OGZ57414.1"/>
    </source>
</evidence>
<feature type="active site" evidence="7">
    <location>
        <position position="131"/>
    </location>
</feature>
<evidence type="ECO:0000256" key="3">
    <source>
        <dbReference type="ARBA" id="ARBA00023204"/>
    </source>
</evidence>
<proteinExistence type="inferred from homology"/>
<feature type="site" description="Important for guanine/8-oxoguanine distinction" evidence="7">
    <location>
        <position position="208"/>
    </location>
</feature>
<dbReference type="PIRSF" id="PIRSF005954">
    <property type="entry name" value="Thrmst_ogg"/>
    <property type="match status" value="1"/>
</dbReference>
<dbReference type="CDD" id="cd00056">
    <property type="entry name" value="ENDO3c"/>
    <property type="match status" value="1"/>
</dbReference>
<dbReference type="Gene3D" id="1.10.1670.10">
    <property type="entry name" value="Helix-hairpin-Helix base-excision DNA repair enzymes (C-terminal)"/>
    <property type="match status" value="1"/>
</dbReference>
<keyword evidence="3 7" id="KW-0234">DNA repair</keyword>
<organism evidence="9 10">
    <name type="scientific">Candidatus Spechtbacteria bacterium RIFCSPHIGHO2_01_FULL_43_30</name>
    <dbReference type="NCBI Taxonomy" id="1802158"/>
    <lineage>
        <taxon>Bacteria</taxon>
        <taxon>Candidatus Spechtiibacteriota</taxon>
    </lineage>
</organism>
<comment type="catalytic activity">
    <reaction evidence="7">
        <text>2'-deoxyribonucleotide-(2'-deoxyribose 5'-phosphate)-2'-deoxyribonucleotide-DNA = a 3'-end 2'-deoxyribonucleotide-(2,3-dehydro-2,3-deoxyribose 5'-phosphate)-DNA + a 5'-end 5'-phospho-2'-deoxyribonucleoside-DNA + H(+)</text>
        <dbReference type="Rhea" id="RHEA:66592"/>
        <dbReference type="Rhea" id="RHEA-COMP:13180"/>
        <dbReference type="Rhea" id="RHEA-COMP:16897"/>
        <dbReference type="Rhea" id="RHEA-COMP:17067"/>
        <dbReference type="ChEBI" id="CHEBI:15378"/>
        <dbReference type="ChEBI" id="CHEBI:136412"/>
        <dbReference type="ChEBI" id="CHEBI:157695"/>
        <dbReference type="ChEBI" id="CHEBI:167181"/>
        <dbReference type="EC" id="4.2.99.18"/>
    </reaction>
</comment>
<evidence type="ECO:0000256" key="4">
    <source>
        <dbReference type="ARBA" id="ARBA00023239"/>
    </source>
</evidence>
<dbReference type="HAMAP" id="MF_00241">
    <property type="entry name" value="Ogg"/>
    <property type="match status" value="1"/>
</dbReference>
<dbReference type="EC" id="3.2.2.-" evidence="7"/>
<protein>
    <recommendedName>
        <fullName evidence="7">8-oxoguanine DNA glycosylase/AP lyase</fullName>
    </recommendedName>
    <domain>
        <recommendedName>
            <fullName evidence="7">8-oxoguanine DNA glycosylase</fullName>
            <shortName evidence="7">8-oxoG DNA glycosylase</shortName>
            <ecNumber evidence="7">3.2.2.-</ecNumber>
        </recommendedName>
    </domain>
    <domain>
        <recommendedName>
            <fullName evidence="7">DNA-(apurinic or apyrimidinic site) lyase</fullName>
            <shortName evidence="7">AP lyase</shortName>
            <ecNumber evidence="7">4.2.99.18</ecNumber>
        </recommendedName>
    </domain>
</protein>
<dbReference type="STRING" id="1802158.A2827_00920"/>
<evidence type="ECO:0000256" key="7">
    <source>
        <dbReference type="HAMAP-Rule" id="MF_00241"/>
    </source>
</evidence>
<dbReference type="InterPro" id="IPR003265">
    <property type="entry name" value="HhH-GPD_domain"/>
</dbReference>
<keyword evidence="6 7" id="KW-0326">Glycosidase</keyword>
<comment type="similarity">
    <text evidence="7">Belongs to the type-2 OGG1 family.</text>
</comment>
<dbReference type="InterPro" id="IPR023170">
    <property type="entry name" value="HhH_base_excis_C"/>
</dbReference>
<keyword evidence="5 7" id="KW-0511">Multifunctional enzyme</keyword>
<dbReference type="AlphaFoldDB" id="A0A1G2H4K2"/>